<sequence length="89" mass="10066">MLEHDGNFVEAMPSPSFTSSTDFFLFIFVELTVDPEYIFNCSSGNIFALSARQPNLGGGTVGIKYMHRNSYCCREVCPKGNLQIYKEKR</sequence>
<feature type="non-terminal residue" evidence="1">
    <location>
        <position position="89"/>
    </location>
</feature>
<evidence type="ECO:0000313" key="2">
    <source>
        <dbReference type="Proteomes" id="UP000234681"/>
    </source>
</evidence>
<name>A6JF66_RAT</name>
<reference evidence="1 2" key="1">
    <citation type="submission" date="2005-09" db="EMBL/GenBank/DDBJ databases">
        <authorList>
            <person name="Mural R.J."/>
            <person name="Li P.W."/>
            <person name="Adams M.D."/>
            <person name="Amanatides P.G."/>
            <person name="Baden-Tillson H."/>
            <person name="Barnstead M."/>
            <person name="Chin S.H."/>
            <person name="Dew I."/>
            <person name="Evans C.A."/>
            <person name="Ferriera S."/>
            <person name="Flanigan M."/>
            <person name="Fosler C."/>
            <person name="Glodek A."/>
            <person name="Gu Z."/>
            <person name="Holt R.A."/>
            <person name="Jennings D."/>
            <person name="Kraft C.L."/>
            <person name="Lu F."/>
            <person name="Nguyen T."/>
            <person name="Nusskern D.R."/>
            <person name="Pfannkoch C.M."/>
            <person name="Sitter C."/>
            <person name="Sutton G.G."/>
            <person name="Venter J.C."/>
            <person name="Wang Z."/>
            <person name="Woodage T."/>
            <person name="Zheng X.H."/>
            <person name="Zhong F."/>
        </authorList>
    </citation>
    <scope>NUCLEOTIDE SEQUENCE [LARGE SCALE GENOMIC DNA]</scope>
    <source>
        <strain>BN</strain>
        <strain evidence="2">Sprague-Dawley</strain>
    </source>
</reference>
<gene>
    <name evidence="1" type="ORF">rCG_37799</name>
</gene>
<protein>
    <submittedName>
        <fullName evidence="1">RCG37799</fullName>
    </submittedName>
</protein>
<dbReference type="AlphaFoldDB" id="A6JF66"/>
<organism evidence="1 2">
    <name type="scientific">Rattus norvegicus</name>
    <name type="common">Rat</name>
    <dbReference type="NCBI Taxonomy" id="10116"/>
    <lineage>
        <taxon>Eukaryota</taxon>
        <taxon>Metazoa</taxon>
        <taxon>Chordata</taxon>
        <taxon>Craniata</taxon>
        <taxon>Vertebrata</taxon>
        <taxon>Euteleostomi</taxon>
        <taxon>Mammalia</taxon>
        <taxon>Eutheria</taxon>
        <taxon>Euarchontoglires</taxon>
        <taxon>Glires</taxon>
        <taxon>Rodentia</taxon>
        <taxon>Myomorpha</taxon>
        <taxon>Muroidea</taxon>
        <taxon>Muridae</taxon>
        <taxon>Murinae</taxon>
        <taxon>Rattus</taxon>
    </lineage>
</organism>
<accession>A6JF66</accession>
<evidence type="ECO:0000313" key="1">
    <source>
        <dbReference type="EMBL" id="EDM00394.1"/>
    </source>
</evidence>
<dbReference type="EMBL" id="CH473983">
    <property type="protein sequence ID" value="EDM00394.1"/>
    <property type="molecule type" value="Genomic_DNA"/>
</dbReference>
<proteinExistence type="predicted"/>
<dbReference type="Proteomes" id="UP000234681">
    <property type="component" value="Chromosome 3"/>
</dbReference>